<evidence type="ECO:0000313" key="1">
    <source>
        <dbReference type="EMBL" id="TWT51395.1"/>
    </source>
</evidence>
<gene>
    <name evidence="1" type="ORF">Pla22_41730</name>
</gene>
<accession>A0A5C5WMI6</accession>
<sequence>MLESKYEYEYEDDYAEELRRRFLRPMYVENCNVVERPEAVDPVDHGMHMRSAFVPRLHFDRFVAYSISYL</sequence>
<reference evidence="1 2" key="1">
    <citation type="submission" date="2019-02" db="EMBL/GenBank/DDBJ databases">
        <title>Deep-cultivation of Planctomycetes and their phenomic and genomic characterization uncovers novel biology.</title>
        <authorList>
            <person name="Wiegand S."/>
            <person name="Jogler M."/>
            <person name="Boedeker C."/>
            <person name="Pinto D."/>
            <person name="Vollmers J."/>
            <person name="Rivas-Marin E."/>
            <person name="Kohn T."/>
            <person name="Peeters S.H."/>
            <person name="Heuer A."/>
            <person name="Rast P."/>
            <person name="Oberbeckmann S."/>
            <person name="Bunk B."/>
            <person name="Jeske O."/>
            <person name="Meyerdierks A."/>
            <person name="Storesund J.E."/>
            <person name="Kallscheuer N."/>
            <person name="Luecker S."/>
            <person name="Lage O.M."/>
            <person name="Pohl T."/>
            <person name="Merkel B.J."/>
            <person name="Hornburger P."/>
            <person name="Mueller R.-W."/>
            <person name="Bruemmer F."/>
            <person name="Labrenz M."/>
            <person name="Spormann A.M."/>
            <person name="Op Den Camp H."/>
            <person name="Overmann J."/>
            <person name="Amann R."/>
            <person name="Jetten M.S.M."/>
            <person name="Mascher T."/>
            <person name="Medema M.H."/>
            <person name="Devos D.P."/>
            <person name="Kaster A.-K."/>
            <person name="Ovreas L."/>
            <person name="Rohde M."/>
            <person name="Galperin M.Y."/>
            <person name="Jogler C."/>
        </authorList>
    </citation>
    <scope>NUCLEOTIDE SEQUENCE [LARGE SCALE GENOMIC DNA]</scope>
    <source>
        <strain evidence="1 2">Pla22</strain>
    </source>
</reference>
<dbReference type="AlphaFoldDB" id="A0A5C5WMI6"/>
<dbReference type="EMBL" id="SJPI01000002">
    <property type="protein sequence ID" value="TWT51395.1"/>
    <property type="molecule type" value="Genomic_DNA"/>
</dbReference>
<organism evidence="1 2">
    <name type="scientific">Rubripirellula amarantea</name>
    <dbReference type="NCBI Taxonomy" id="2527999"/>
    <lineage>
        <taxon>Bacteria</taxon>
        <taxon>Pseudomonadati</taxon>
        <taxon>Planctomycetota</taxon>
        <taxon>Planctomycetia</taxon>
        <taxon>Pirellulales</taxon>
        <taxon>Pirellulaceae</taxon>
        <taxon>Rubripirellula</taxon>
    </lineage>
</organism>
<comment type="caution">
    <text evidence="1">The sequence shown here is derived from an EMBL/GenBank/DDBJ whole genome shotgun (WGS) entry which is preliminary data.</text>
</comment>
<dbReference type="Proteomes" id="UP000316598">
    <property type="component" value="Unassembled WGS sequence"/>
</dbReference>
<name>A0A5C5WMI6_9BACT</name>
<proteinExistence type="predicted"/>
<keyword evidence="2" id="KW-1185">Reference proteome</keyword>
<protein>
    <submittedName>
        <fullName evidence="1">Uncharacterized protein</fullName>
    </submittedName>
</protein>
<evidence type="ECO:0000313" key="2">
    <source>
        <dbReference type="Proteomes" id="UP000316598"/>
    </source>
</evidence>